<evidence type="ECO:0000256" key="7">
    <source>
        <dbReference type="ARBA" id="ARBA00023136"/>
    </source>
</evidence>
<dbReference type="CDD" id="cd06261">
    <property type="entry name" value="TM_PBP2"/>
    <property type="match status" value="2"/>
</dbReference>
<keyword evidence="7 8" id="KW-0472">Membrane</keyword>
<dbReference type="PANTHER" id="PTHR43357:SF4">
    <property type="entry name" value="INNER MEMBRANE ABC TRANSPORTER PERMEASE PROTEIN YDCV"/>
    <property type="match status" value="1"/>
</dbReference>
<feature type="transmembrane region" description="Helical" evidence="8">
    <location>
        <begin position="481"/>
        <end position="505"/>
    </location>
</feature>
<keyword evidence="3" id="KW-1003">Cell membrane</keyword>
<dbReference type="PANTHER" id="PTHR43357">
    <property type="entry name" value="INNER MEMBRANE ABC TRANSPORTER PERMEASE PROTEIN YDCV"/>
    <property type="match status" value="1"/>
</dbReference>
<dbReference type="KEGG" id="ahe:Arch_0156"/>
<feature type="transmembrane region" description="Helical" evidence="8">
    <location>
        <begin position="394"/>
        <end position="420"/>
    </location>
</feature>
<comment type="subcellular location">
    <subcellularLocation>
        <location evidence="1">Cell inner membrane</location>
        <topology evidence="1">Multi-pass membrane protein</topology>
    </subcellularLocation>
    <subcellularLocation>
        <location evidence="8">Cell membrane</location>
        <topology evidence="8">Multi-pass membrane protein</topology>
    </subcellularLocation>
</comment>
<feature type="domain" description="ABC transmembrane type-1" evidence="9">
    <location>
        <begin position="348"/>
        <end position="548"/>
    </location>
</feature>
<evidence type="ECO:0000256" key="1">
    <source>
        <dbReference type="ARBA" id="ARBA00004429"/>
    </source>
</evidence>
<dbReference type="Gene3D" id="1.10.3720.10">
    <property type="entry name" value="MetI-like"/>
    <property type="match status" value="2"/>
</dbReference>
<dbReference type="HOGENOM" id="CLU_021838_5_2_11"/>
<accession>D7BLX0</accession>
<feature type="domain" description="ABC transmembrane type-1" evidence="9">
    <location>
        <begin position="68"/>
        <end position="263"/>
    </location>
</feature>
<evidence type="ECO:0000313" key="10">
    <source>
        <dbReference type="EMBL" id="ADH91919.1"/>
    </source>
</evidence>
<name>D7BLX0_ARCHD</name>
<dbReference type="PROSITE" id="PS50928">
    <property type="entry name" value="ABC_TM1"/>
    <property type="match status" value="2"/>
</dbReference>
<feature type="transmembrane region" description="Helical" evidence="8">
    <location>
        <begin position="293"/>
        <end position="314"/>
    </location>
</feature>
<keyword evidence="4" id="KW-0997">Cell inner membrane</keyword>
<dbReference type="RefSeq" id="WP_013169417.1">
    <property type="nucleotide sequence ID" value="NC_014218.1"/>
</dbReference>
<dbReference type="InterPro" id="IPR035906">
    <property type="entry name" value="MetI-like_sf"/>
</dbReference>
<dbReference type="Pfam" id="PF00528">
    <property type="entry name" value="BPD_transp_1"/>
    <property type="match status" value="1"/>
</dbReference>
<dbReference type="OrthoDB" id="9804629at2"/>
<evidence type="ECO:0000256" key="6">
    <source>
        <dbReference type="ARBA" id="ARBA00022989"/>
    </source>
</evidence>
<dbReference type="GO" id="GO:0005886">
    <property type="term" value="C:plasma membrane"/>
    <property type="evidence" value="ECO:0007669"/>
    <property type="project" value="UniProtKB-SubCell"/>
</dbReference>
<keyword evidence="6 8" id="KW-1133">Transmembrane helix</keyword>
<comment type="similarity">
    <text evidence="8">Belongs to the binding-protein-dependent transport system permease family.</text>
</comment>
<keyword evidence="2 8" id="KW-0813">Transport</keyword>
<feature type="transmembrane region" description="Helical" evidence="8">
    <location>
        <begin position="133"/>
        <end position="158"/>
    </location>
</feature>
<dbReference type="eggNOG" id="COG1178">
    <property type="taxonomic scope" value="Bacteria"/>
</dbReference>
<dbReference type="STRING" id="644284.Arch_0156"/>
<feature type="transmembrane region" description="Helical" evidence="8">
    <location>
        <begin position="239"/>
        <end position="262"/>
    </location>
</feature>
<gene>
    <name evidence="10" type="ordered locus">Arch_0156</name>
</gene>
<proteinExistence type="inferred from homology"/>
<evidence type="ECO:0000313" key="11">
    <source>
        <dbReference type="Proteomes" id="UP000000376"/>
    </source>
</evidence>
<feature type="transmembrane region" description="Helical" evidence="8">
    <location>
        <begin position="198"/>
        <end position="219"/>
    </location>
</feature>
<dbReference type="SUPFAM" id="SSF161098">
    <property type="entry name" value="MetI-like"/>
    <property type="match status" value="2"/>
</dbReference>
<feature type="transmembrane region" description="Helical" evidence="8">
    <location>
        <begin position="426"/>
        <end position="445"/>
    </location>
</feature>
<reference evidence="10 11" key="1">
    <citation type="journal article" date="2010" name="Stand. Genomic Sci.">
        <title>Complete genome sequence of Arcanobacterium haemolyticum type strain (11018).</title>
        <authorList>
            <person name="Yasawong M."/>
            <person name="Teshima H."/>
            <person name="Lapidus A."/>
            <person name="Nolan M."/>
            <person name="Lucas S."/>
            <person name="Glavina Del Rio T."/>
            <person name="Tice H."/>
            <person name="Cheng J."/>
            <person name="Bruce D."/>
            <person name="Detter C."/>
            <person name="Tapia R."/>
            <person name="Han C."/>
            <person name="Goodwin L."/>
            <person name="Pitluck S."/>
            <person name="Liolios K."/>
            <person name="Ivanova N."/>
            <person name="Mavromatis K."/>
            <person name="Mikhailova N."/>
            <person name="Pati A."/>
            <person name="Chen A."/>
            <person name="Palaniappan K."/>
            <person name="Land M."/>
            <person name="Hauser L."/>
            <person name="Chang Y."/>
            <person name="Jeffries C."/>
            <person name="Rohde M."/>
            <person name="Sikorski J."/>
            <person name="Pukall R."/>
            <person name="Goker M."/>
            <person name="Woyke T."/>
            <person name="Bristow J."/>
            <person name="Eisen J."/>
            <person name="Markowitz V."/>
            <person name="Hugenholtz P."/>
            <person name="Kyrpides N."/>
            <person name="Klenk H."/>
        </authorList>
    </citation>
    <scope>NUCLEOTIDE SEQUENCE [LARGE SCALE GENOMIC DNA]</scope>
    <source>
        <strain evidence="11">ATCC 9345 / DSM 20595 / CCUG 17215 / LMG 16163 / NBRC 15585 / NCTC 8452 / 11018</strain>
    </source>
</reference>
<keyword evidence="5 8" id="KW-0812">Transmembrane</keyword>
<evidence type="ECO:0000256" key="2">
    <source>
        <dbReference type="ARBA" id="ARBA00022448"/>
    </source>
</evidence>
<dbReference type="AlphaFoldDB" id="D7BLX0"/>
<dbReference type="EMBL" id="CP002045">
    <property type="protein sequence ID" value="ADH91919.1"/>
    <property type="molecule type" value="Genomic_DNA"/>
</dbReference>
<dbReference type="Proteomes" id="UP000000376">
    <property type="component" value="Chromosome"/>
</dbReference>
<dbReference type="InterPro" id="IPR000515">
    <property type="entry name" value="MetI-like"/>
</dbReference>
<protein>
    <submittedName>
        <fullName evidence="10">Binding-protein-dependent transport systems inner membrane component</fullName>
    </submittedName>
</protein>
<sequence length="603" mass="63601">MMKHPAQRPLILWALCALGPALFLALFFFAPVADLLSLGVDELAGSWAESGVSGLIDQLSRARAFEALLTTLGLAFAGTILSIAVGIPAAYVVYRIRFRGQTIVRFLIVFPFVLPTIAVATAFRALYDSAGLFGGLGLAGSPVLIVLAMMFFNISVIVRTVGASWSTLNPNHEAAARTLGASPARAFLTVTWPRLAPAVYSASTLVFLYCSTSYSLVMILGSTRTHTLETEIYRQTSQFLNLGTAALLSLVQVIVVVIALIISHYVSKKATVADSYSRFIAAPPRITTRQIPLVAGVLGIVTALIILPIVQVLIRSLRRNGEFTLQNYTDLFRSGAARSVDFPIATTIGQSLEAAVYATVIAVVVGATVSLLVTRKLRIHHETWQKITGIYDALFIFPVGISSVTLGFGMLVALGGSLAFISESPLLLPLAQALVALPILIRTIVPMLMRTNRKLYGPALTLGASPLRAFFTVEGPTLMRALGVAAGFAFAISIGEFSATSFLVLQREPTLPVMIYHLIGRAGATDQGMAYAGTVFLCAITAIVMLIVEKLSAVGAGVGAGAAVGAGAGATTGANHSTHADAGATTLSLPLTTKQPATTKEPR</sequence>
<feature type="transmembrane region" description="Helical" evidence="8">
    <location>
        <begin position="354"/>
        <end position="373"/>
    </location>
</feature>
<evidence type="ECO:0000256" key="3">
    <source>
        <dbReference type="ARBA" id="ARBA00022475"/>
    </source>
</evidence>
<dbReference type="GO" id="GO:0055085">
    <property type="term" value="P:transmembrane transport"/>
    <property type="evidence" value="ECO:0007669"/>
    <property type="project" value="InterPro"/>
</dbReference>
<evidence type="ECO:0000256" key="4">
    <source>
        <dbReference type="ARBA" id="ARBA00022519"/>
    </source>
</evidence>
<organism evidence="10 11">
    <name type="scientific">Arcanobacterium haemolyticum (strain ATCC 9345 / DSM 20595 / CCM 5947 / CCUG 17215 / LMG 16163 / NBRC 15585 / NCTC 8452 / 11018)</name>
    <dbReference type="NCBI Taxonomy" id="644284"/>
    <lineage>
        <taxon>Bacteria</taxon>
        <taxon>Bacillati</taxon>
        <taxon>Actinomycetota</taxon>
        <taxon>Actinomycetes</taxon>
        <taxon>Actinomycetales</taxon>
        <taxon>Actinomycetaceae</taxon>
        <taxon>Arcanobacterium</taxon>
    </lineage>
</organism>
<feature type="transmembrane region" description="Helical" evidence="8">
    <location>
        <begin position="528"/>
        <end position="548"/>
    </location>
</feature>
<feature type="transmembrane region" description="Helical" evidence="8">
    <location>
        <begin position="106"/>
        <end position="127"/>
    </location>
</feature>
<evidence type="ECO:0000256" key="8">
    <source>
        <dbReference type="RuleBase" id="RU363032"/>
    </source>
</evidence>
<evidence type="ECO:0000256" key="5">
    <source>
        <dbReference type="ARBA" id="ARBA00022692"/>
    </source>
</evidence>
<keyword evidence="11" id="KW-1185">Reference proteome</keyword>
<evidence type="ECO:0000259" key="9">
    <source>
        <dbReference type="PROSITE" id="PS50928"/>
    </source>
</evidence>
<feature type="transmembrane region" description="Helical" evidence="8">
    <location>
        <begin position="67"/>
        <end position="94"/>
    </location>
</feature>